<gene>
    <name evidence="1" type="ORF">DSO57_1003449</name>
</gene>
<dbReference type="EMBL" id="QTSX02000008">
    <property type="protein sequence ID" value="KAJ9090325.1"/>
    <property type="molecule type" value="Genomic_DNA"/>
</dbReference>
<accession>A0ACC2UT88</accession>
<protein>
    <submittedName>
        <fullName evidence="1">Uncharacterized protein</fullName>
    </submittedName>
</protein>
<dbReference type="Proteomes" id="UP001165960">
    <property type="component" value="Unassembled WGS sequence"/>
</dbReference>
<keyword evidence="2" id="KW-1185">Reference proteome</keyword>
<proteinExistence type="predicted"/>
<organism evidence="1 2">
    <name type="scientific">Entomophthora muscae</name>
    <dbReference type="NCBI Taxonomy" id="34485"/>
    <lineage>
        <taxon>Eukaryota</taxon>
        <taxon>Fungi</taxon>
        <taxon>Fungi incertae sedis</taxon>
        <taxon>Zoopagomycota</taxon>
        <taxon>Entomophthoromycotina</taxon>
        <taxon>Entomophthoromycetes</taxon>
        <taxon>Entomophthorales</taxon>
        <taxon>Entomophthoraceae</taxon>
        <taxon>Entomophthora</taxon>
    </lineage>
</organism>
<evidence type="ECO:0000313" key="2">
    <source>
        <dbReference type="Proteomes" id="UP001165960"/>
    </source>
</evidence>
<sequence length="236" mass="24925">MKVSALQSLLLLTFVSNTHPLALVVRRSPAEHVMGYNKASVAEGPSQHKKPMRSNYRRPASPPQNTPKSAASPSVMPFNGGGSAQSSSGYRRRPRKIVKTVVVEEVNSGSSSSHKPNGLAQKSAEKAENYSGDAASSEESKIGSKEKYEEPAEESSGGDDDDIDNLPPLGPPPTEAPEELESSGGMGLIRGDIAGTLIGDPRTETGAVTSYTNDIPILNNVLKNLGIDQFLKTVGV</sequence>
<comment type="caution">
    <text evidence="1">The sequence shown here is derived from an EMBL/GenBank/DDBJ whole genome shotgun (WGS) entry which is preliminary data.</text>
</comment>
<evidence type="ECO:0000313" key="1">
    <source>
        <dbReference type="EMBL" id="KAJ9090325.1"/>
    </source>
</evidence>
<reference evidence="1" key="1">
    <citation type="submission" date="2022-04" db="EMBL/GenBank/DDBJ databases">
        <title>Genome of the entomopathogenic fungus Entomophthora muscae.</title>
        <authorList>
            <person name="Elya C."/>
            <person name="Lovett B.R."/>
            <person name="Lee E."/>
            <person name="Macias A.M."/>
            <person name="Hajek A.E."/>
            <person name="De Bivort B.L."/>
            <person name="Kasson M.T."/>
            <person name="De Fine Licht H.H."/>
            <person name="Stajich J.E."/>
        </authorList>
    </citation>
    <scope>NUCLEOTIDE SEQUENCE</scope>
    <source>
        <strain evidence="1">Berkeley</strain>
    </source>
</reference>
<name>A0ACC2UT88_9FUNG</name>